<comment type="caution">
    <text evidence="3">The sequence shown here is derived from an EMBL/GenBank/DDBJ whole genome shotgun (WGS) entry which is preliminary data.</text>
</comment>
<organism evidence="3 4">
    <name type="scientific">candidate division WWE3 bacterium CG22_combo_CG10-13_8_21_14_all_39_12</name>
    <dbReference type="NCBI Taxonomy" id="1975094"/>
    <lineage>
        <taxon>Bacteria</taxon>
        <taxon>Katanobacteria</taxon>
    </lineage>
</organism>
<evidence type="ECO:0000313" key="4">
    <source>
        <dbReference type="Proteomes" id="UP000228495"/>
    </source>
</evidence>
<dbReference type="SUPFAM" id="SSF53756">
    <property type="entry name" value="UDP-Glycosyltransferase/glycogen phosphorylase"/>
    <property type="match status" value="1"/>
</dbReference>
<accession>A0A2H0BEZ9</accession>
<feature type="domain" description="Glycosyl transferase family 1" evidence="1">
    <location>
        <begin position="194"/>
        <end position="355"/>
    </location>
</feature>
<dbReference type="Proteomes" id="UP000228495">
    <property type="component" value="Unassembled WGS sequence"/>
</dbReference>
<dbReference type="InterPro" id="IPR050194">
    <property type="entry name" value="Glycosyltransferase_grp1"/>
</dbReference>
<gene>
    <name evidence="3" type="ORF">COX05_04475</name>
</gene>
<evidence type="ECO:0000313" key="3">
    <source>
        <dbReference type="EMBL" id="PIP56159.1"/>
    </source>
</evidence>
<proteinExistence type="predicted"/>
<protein>
    <recommendedName>
        <fullName evidence="5">Glycosyl transferase family 1</fullName>
    </recommendedName>
</protein>
<dbReference type="PANTHER" id="PTHR45947:SF3">
    <property type="entry name" value="SULFOQUINOVOSYL TRANSFERASE SQD2"/>
    <property type="match status" value="1"/>
</dbReference>
<sequence length="378" mass="44097">MKILFVTPYYKPYFGGIERVVEQLSREFIDTYGCSTHILTSKWTFPRSYQKKWLKTEIIDRSEVYRLSSFPPIAPPFFQVPLVWFSPVEIKKYLERLQPDVIQLMSDRWFWVNYWIVTWAKQMNIPVVYSLSFHTLSHRQQWLRPINNYISSQSKKVQVITQHERSLVNKTYGTNNDKIEVIPWGVIPQTFHQQRLSNSSPEVCIMSVGRISDHKGQFWLAQRYQQATFEYNTHLLLIGAIEDQTVVDKINALKHTGDKRITITGEVTENDLIQYYSLADIFALFPEYEAFGLVFLEALQSHVPVLTHNVGALREVLQHGSIVVDSFNATQAIESLESLVNDPYKRKTLGNEGAKYVKETFTWEKTADRFMGMYTSLL</sequence>
<dbReference type="GO" id="GO:0016757">
    <property type="term" value="F:glycosyltransferase activity"/>
    <property type="evidence" value="ECO:0007669"/>
    <property type="project" value="InterPro"/>
</dbReference>
<dbReference type="Pfam" id="PF00534">
    <property type="entry name" value="Glycos_transf_1"/>
    <property type="match status" value="1"/>
</dbReference>
<dbReference type="Pfam" id="PF13439">
    <property type="entry name" value="Glyco_transf_4"/>
    <property type="match status" value="1"/>
</dbReference>
<dbReference type="EMBL" id="PCSU01000077">
    <property type="protein sequence ID" value="PIP56159.1"/>
    <property type="molecule type" value="Genomic_DNA"/>
</dbReference>
<evidence type="ECO:0000259" key="1">
    <source>
        <dbReference type="Pfam" id="PF00534"/>
    </source>
</evidence>
<name>A0A2H0BEZ9_UNCKA</name>
<dbReference type="Gene3D" id="3.40.50.2000">
    <property type="entry name" value="Glycogen Phosphorylase B"/>
    <property type="match status" value="2"/>
</dbReference>
<dbReference type="PANTHER" id="PTHR45947">
    <property type="entry name" value="SULFOQUINOVOSYL TRANSFERASE SQD2"/>
    <property type="match status" value="1"/>
</dbReference>
<dbReference type="InterPro" id="IPR028098">
    <property type="entry name" value="Glyco_trans_4-like_N"/>
</dbReference>
<dbReference type="AlphaFoldDB" id="A0A2H0BEZ9"/>
<reference evidence="3 4" key="1">
    <citation type="submission" date="2017-09" db="EMBL/GenBank/DDBJ databases">
        <title>Depth-based differentiation of microbial function through sediment-hosted aquifers and enrichment of novel symbionts in the deep terrestrial subsurface.</title>
        <authorList>
            <person name="Probst A.J."/>
            <person name="Ladd B."/>
            <person name="Jarett J.K."/>
            <person name="Geller-Mcgrath D.E."/>
            <person name="Sieber C.M."/>
            <person name="Emerson J.B."/>
            <person name="Anantharaman K."/>
            <person name="Thomas B.C."/>
            <person name="Malmstrom R."/>
            <person name="Stieglmeier M."/>
            <person name="Klingl A."/>
            <person name="Woyke T."/>
            <person name="Ryan C.M."/>
            <person name="Banfield J.F."/>
        </authorList>
    </citation>
    <scope>NUCLEOTIDE SEQUENCE [LARGE SCALE GENOMIC DNA]</scope>
    <source>
        <strain evidence="3">CG22_combo_CG10-13_8_21_14_all_39_12</strain>
    </source>
</reference>
<feature type="domain" description="Glycosyltransferase subfamily 4-like N-terminal" evidence="2">
    <location>
        <begin position="14"/>
        <end position="187"/>
    </location>
</feature>
<dbReference type="InterPro" id="IPR001296">
    <property type="entry name" value="Glyco_trans_1"/>
</dbReference>
<dbReference type="CDD" id="cd03801">
    <property type="entry name" value="GT4_PimA-like"/>
    <property type="match status" value="1"/>
</dbReference>
<evidence type="ECO:0008006" key="5">
    <source>
        <dbReference type="Google" id="ProtNLM"/>
    </source>
</evidence>
<evidence type="ECO:0000259" key="2">
    <source>
        <dbReference type="Pfam" id="PF13439"/>
    </source>
</evidence>